<proteinExistence type="predicted"/>
<evidence type="ECO:0000313" key="1">
    <source>
        <dbReference type="EMBL" id="KAF3519481.1"/>
    </source>
</evidence>
<protein>
    <recommendedName>
        <fullName evidence="3">Pectinesterase</fullName>
    </recommendedName>
</protein>
<evidence type="ECO:0008006" key="3">
    <source>
        <dbReference type="Google" id="ProtNLM"/>
    </source>
</evidence>
<organism evidence="1 2">
    <name type="scientific">Brassica cretica</name>
    <name type="common">Mustard</name>
    <dbReference type="NCBI Taxonomy" id="69181"/>
    <lineage>
        <taxon>Eukaryota</taxon>
        <taxon>Viridiplantae</taxon>
        <taxon>Streptophyta</taxon>
        <taxon>Embryophyta</taxon>
        <taxon>Tracheophyta</taxon>
        <taxon>Spermatophyta</taxon>
        <taxon>Magnoliopsida</taxon>
        <taxon>eudicotyledons</taxon>
        <taxon>Gunneridae</taxon>
        <taxon>Pentapetalae</taxon>
        <taxon>rosids</taxon>
        <taxon>malvids</taxon>
        <taxon>Brassicales</taxon>
        <taxon>Brassicaceae</taxon>
        <taxon>Brassiceae</taxon>
        <taxon>Brassica</taxon>
    </lineage>
</organism>
<gene>
    <name evidence="1" type="ORF">DY000_02063639</name>
</gene>
<dbReference type="EMBL" id="QGKV02001556">
    <property type="protein sequence ID" value="KAF3519481.1"/>
    <property type="molecule type" value="Genomic_DNA"/>
</dbReference>
<sequence>MPSSAILLNSCHVNGNTEIGEWAAENLLETKPENPGYYMLIANRQLLLMKDAAGYAIYQKQTSDELLQEVG</sequence>
<dbReference type="Proteomes" id="UP000266723">
    <property type="component" value="Unassembled WGS sequence"/>
</dbReference>
<comment type="caution">
    <text evidence="1">The sequence shown here is derived from an EMBL/GenBank/DDBJ whole genome shotgun (WGS) entry which is preliminary data.</text>
</comment>
<accession>A0ABQ7AZ74</accession>
<keyword evidence="2" id="KW-1185">Reference proteome</keyword>
<name>A0ABQ7AZ74_BRACR</name>
<evidence type="ECO:0000313" key="2">
    <source>
        <dbReference type="Proteomes" id="UP000266723"/>
    </source>
</evidence>
<reference evidence="1 2" key="1">
    <citation type="journal article" date="2020" name="BMC Genomics">
        <title>Intraspecific diversification of the crop wild relative Brassica cretica Lam. using demographic model selection.</title>
        <authorList>
            <person name="Kioukis A."/>
            <person name="Michalopoulou V.A."/>
            <person name="Briers L."/>
            <person name="Pirintsos S."/>
            <person name="Studholme D.J."/>
            <person name="Pavlidis P."/>
            <person name="Sarris P.F."/>
        </authorList>
    </citation>
    <scope>NUCLEOTIDE SEQUENCE [LARGE SCALE GENOMIC DNA]</scope>
    <source>
        <strain evidence="2">cv. PFS-1207/04</strain>
    </source>
</reference>